<gene>
    <name evidence="4" type="ORF">BJ981_004217</name>
</gene>
<evidence type="ECO:0000256" key="1">
    <source>
        <dbReference type="ARBA" id="ARBA00023125"/>
    </source>
</evidence>
<name>A0A7W8Z6R4_9ACTN</name>
<evidence type="ECO:0000313" key="4">
    <source>
        <dbReference type="EMBL" id="MBB5628518.1"/>
    </source>
</evidence>
<evidence type="ECO:0000313" key="5">
    <source>
        <dbReference type="Proteomes" id="UP000588112"/>
    </source>
</evidence>
<dbReference type="EMBL" id="JACHBR010000001">
    <property type="protein sequence ID" value="MBB5628518.1"/>
    <property type="molecule type" value="Genomic_DNA"/>
</dbReference>
<dbReference type="Gene3D" id="2.40.50.140">
    <property type="entry name" value="Nucleic acid-binding proteins"/>
    <property type="match status" value="1"/>
</dbReference>
<dbReference type="GO" id="GO:0003697">
    <property type="term" value="F:single-stranded DNA binding"/>
    <property type="evidence" value="ECO:0007669"/>
    <property type="project" value="InterPro"/>
</dbReference>
<dbReference type="SUPFAM" id="SSF50249">
    <property type="entry name" value="Nucleic acid-binding proteins"/>
    <property type="match status" value="1"/>
</dbReference>
<feature type="compositionally biased region" description="Gly residues" evidence="3">
    <location>
        <begin position="161"/>
        <end position="173"/>
    </location>
</feature>
<keyword evidence="1 2" id="KW-0238">DNA-binding</keyword>
<dbReference type="Proteomes" id="UP000588112">
    <property type="component" value="Unassembled WGS sequence"/>
</dbReference>
<protein>
    <submittedName>
        <fullName evidence="4">Single-strand DNA-binding protein</fullName>
    </submittedName>
</protein>
<dbReference type="RefSeq" id="WP_184613017.1">
    <property type="nucleotide sequence ID" value="NZ_BOOS01000075.1"/>
</dbReference>
<proteinExistence type="predicted"/>
<evidence type="ECO:0000256" key="3">
    <source>
        <dbReference type="SAM" id="MobiDB-lite"/>
    </source>
</evidence>
<dbReference type="InterPro" id="IPR012340">
    <property type="entry name" value="NA-bd_OB-fold"/>
</dbReference>
<dbReference type="CDD" id="cd04496">
    <property type="entry name" value="SSB_OBF"/>
    <property type="match status" value="1"/>
</dbReference>
<organism evidence="4 5">
    <name type="scientific">Sphaerisporangium krabiense</name>
    <dbReference type="NCBI Taxonomy" id="763782"/>
    <lineage>
        <taxon>Bacteria</taxon>
        <taxon>Bacillati</taxon>
        <taxon>Actinomycetota</taxon>
        <taxon>Actinomycetes</taxon>
        <taxon>Streptosporangiales</taxon>
        <taxon>Streptosporangiaceae</taxon>
        <taxon>Sphaerisporangium</taxon>
    </lineage>
</organism>
<dbReference type="InterPro" id="IPR000424">
    <property type="entry name" value="Primosome_PriB/ssb"/>
</dbReference>
<feature type="region of interest" description="Disordered" evidence="3">
    <location>
        <begin position="137"/>
        <end position="209"/>
    </location>
</feature>
<dbReference type="AlphaFoldDB" id="A0A7W8Z6R4"/>
<accession>A0A7W8Z6R4</accession>
<sequence>MNDIYITLSGNVIAEPRQFTAEAGPRVTSLRVASTPRLYDKPTQSWYDGETSYYVVRCYRVLAENVARSVRAGQPVVVHGRLRIRSLDRDGQKRSVAEVEAVSVGHDLRRGVSAFEKPQRTAPAQADAIGVMGVMGGGEHPRPASPRPLPIELPFAESGDGALGDAGPGGVAPGGVVTADDPLPAPESLALTTGADPETPVETAGRLAA</sequence>
<comment type="caution">
    <text evidence="4">The sequence shown here is derived from an EMBL/GenBank/DDBJ whole genome shotgun (WGS) entry which is preliminary data.</text>
</comment>
<evidence type="ECO:0000256" key="2">
    <source>
        <dbReference type="PROSITE-ProRule" id="PRU00252"/>
    </source>
</evidence>
<dbReference type="Pfam" id="PF00436">
    <property type="entry name" value="SSB"/>
    <property type="match status" value="1"/>
</dbReference>
<dbReference type="PROSITE" id="PS50935">
    <property type="entry name" value="SSB"/>
    <property type="match status" value="1"/>
</dbReference>
<keyword evidence="5" id="KW-1185">Reference proteome</keyword>
<reference evidence="4 5" key="1">
    <citation type="submission" date="2020-08" db="EMBL/GenBank/DDBJ databases">
        <title>Sequencing the genomes of 1000 actinobacteria strains.</title>
        <authorList>
            <person name="Klenk H.-P."/>
        </authorList>
    </citation>
    <scope>NUCLEOTIDE SEQUENCE [LARGE SCALE GENOMIC DNA]</scope>
    <source>
        <strain evidence="4 5">DSM 45790</strain>
    </source>
</reference>